<organism evidence="1 2">
    <name type="scientific">Ditylenchus dipsaci</name>
    <dbReference type="NCBI Taxonomy" id="166011"/>
    <lineage>
        <taxon>Eukaryota</taxon>
        <taxon>Metazoa</taxon>
        <taxon>Ecdysozoa</taxon>
        <taxon>Nematoda</taxon>
        <taxon>Chromadorea</taxon>
        <taxon>Rhabditida</taxon>
        <taxon>Tylenchina</taxon>
        <taxon>Tylenchomorpha</taxon>
        <taxon>Sphaerularioidea</taxon>
        <taxon>Anguinidae</taxon>
        <taxon>Anguininae</taxon>
        <taxon>Ditylenchus</taxon>
    </lineage>
</organism>
<accession>A0A915EFV7</accession>
<reference evidence="2" key="1">
    <citation type="submission" date="2022-11" db="UniProtKB">
        <authorList>
            <consortium name="WormBaseParasite"/>
        </authorList>
    </citation>
    <scope>IDENTIFICATION</scope>
</reference>
<dbReference type="Proteomes" id="UP000887574">
    <property type="component" value="Unplaced"/>
</dbReference>
<name>A0A915EFV7_9BILA</name>
<keyword evidence="1" id="KW-1185">Reference proteome</keyword>
<proteinExistence type="predicted"/>
<dbReference type="AlphaFoldDB" id="A0A915EFV7"/>
<dbReference type="WBParaSite" id="jg6242">
    <property type="protein sequence ID" value="jg6242"/>
    <property type="gene ID" value="jg6242"/>
</dbReference>
<protein>
    <submittedName>
        <fullName evidence="2">MULE transposase domain-containing protein</fullName>
    </submittedName>
</protein>
<sequence length="349" mass="39685">MDWLEFHGEIAEEQMEEALQEVVVEQANHRITAFIERVAIQSEKEKDVLTYDGFLFWKAKLSVASDKMFWACIKEKLAATLGKHNHEKSAATIPLRQLKQEIKTAEAETMHHPIQIFNSAIVGLSQAVQSQTSSSASRKNVQRIRTRVNQMPAAANRINFAIPEQYRHYRFGAEEQELFLLGDSQDAERILLFGRERNKNWSSRMKVVFMDGTFKITPMPFIQVYIILAERDGFVFPVLYALLPTKSQVVYEKLLQMVRDMWPDFQPSSVSADYERAVVNARNLRTRSRTCMKGLSIGCIVRATMLKPQITESNASLMSAIQEFGASSTVSEMFSKAETTNSSIGKPES</sequence>
<evidence type="ECO:0000313" key="2">
    <source>
        <dbReference type="WBParaSite" id="jg6242"/>
    </source>
</evidence>
<evidence type="ECO:0000313" key="1">
    <source>
        <dbReference type="Proteomes" id="UP000887574"/>
    </source>
</evidence>